<organism evidence="1 2">
    <name type="scientific">Amphiprion percula</name>
    <name type="common">Orange clownfish</name>
    <name type="synonym">Lutjanus percula</name>
    <dbReference type="NCBI Taxonomy" id="161767"/>
    <lineage>
        <taxon>Eukaryota</taxon>
        <taxon>Metazoa</taxon>
        <taxon>Chordata</taxon>
        <taxon>Craniata</taxon>
        <taxon>Vertebrata</taxon>
        <taxon>Euteleostomi</taxon>
        <taxon>Actinopterygii</taxon>
        <taxon>Neopterygii</taxon>
        <taxon>Teleostei</taxon>
        <taxon>Neoteleostei</taxon>
        <taxon>Acanthomorphata</taxon>
        <taxon>Ovalentaria</taxon>
        <taxon>Pomacentridae</taxon>
        <taxon>Amphiprion</taxon>
    </lineage>
</organism>
<dbReference type="GeneTree" id="ENSGT01030000235030"/>
<accession>A0A3P8SX07</accession>
<evidence type="ECO:0000313" key="1">
    <source>
        <dbReference type="Ensembl" id="ENSAPEP00000017104.1"/>
    </source>
</evidence>
<protein>
    <recommendedName>
        <fullName evidence="3">Reverse transcriptase zinc-binding domain-containing protein</fullName>
    </recommendedName>
</protein>
<dbReference type="AlphaFoldDB" id="A0A3P8SX07"/>
<dbReference type="PANTHER" id="PTHR31635">
    <property type="entry name" value="REVERSE TRANSCRIPTASE DOMAIN-CONTAINING PROTEIN-RELATED"/>
    <property type="match status" value="1"/>
</dbReference>
<reference evidence="1" key="3">
    <citation type="submission" date="2025-09" db="UniProtKB">
        <authorList>
            <consortium name="Ensembl"/>
        </authorList>
    </citation>
    <scope>IDENTIFICATION</scope>
</reference>
<evidence type="ECO:0000313" key="2">
    <source>
        <dbReference type="Proteomes" id="UP000265080"/>
    </source>
</evidence>
<sequence>MKILPKINYLFSMIPFKPTSKWFQSLDSAIGKFYSKNKKAKISLTTLQKNKSEGGLEAPNFMYYYLSNQIQYLTKWIHPHEEYNSWLELEQLDCNQIKISDLPFISSALKHHSCFKNPMIASTLSAWWKALEITGSQLKPSILSPIWHNPDFANNKIYLQVKKTITSRIPSLHTTLQPTDLQPPEFVDYIVKLSPRNKKNLSKMYSLLSKTNSIHLPTQKWEKDVSKSFDSDFWTQICENTFKMTKNTNLQLIQFKVLHRTHITQYKLYKMGFSRSDTCTQCTQNMTDTYFHALWLCTPVYQFWVTITQKLSNILDCGIPHSPNVCLIGDLTQTVYPCDTLVTCPG</sequence>
<evidence type="ECO:0008006" key="3">
    <source>
        <dbReference type="Google" id="ProtNLM"/>
    </source>
</evidence>
<reference evidence="1" key="2">
    <citation type="submission" date="2025-08" db="UniProtKB">
        <authorList>
            <consortium name="Ensembl"/>
        </authorList>
    </citation>
    <scope>IDENTIFICATION</scope>
</reference>
<keyword evidence="2" id="KW-1185">Reference proteome</keyword>
<dbReference type="STRING" id="161767.ENSAPEP00000017104"/>
<reference evidence="1 2" key="1">
    <citation type="submission" date="2018-03" db="EMBL/GenBank/DDBJ databases">
        <title>Finding Nemo's genes: A chromosome-scale reference assembly of the genome of the orange clownfish Amphiprion percula.</title>
        <authorList>
            <person name="Lehmann R."/>
        </authorList>
    </citation>
    <scope>NUCLEOTIDE SEQUENCE</scope>
</reference>
<proteinExistence type="predicted"/>
<name>A0A3P8SX07_AMPPE</name>
<dbReference type="Proteomes" id="UP000265080">
    <property type="component" value="Chromosome 15"/>
</dbReference>
<dbReference type="PANTHER" id="PTHR31635:SF196">
    <property type="entry name" value="REVERSE TRANSCRIPTASE DOMAIN-CONTAINING PROTEIN-RELATED"/>
    <property type="match status" value="1"/>
</dbReference>
<dbReference type="Ensembl" id="ENSAPET00000017588.1">
    <property type="protein sequence ID" value="ENSAPEP00000017104.1"/>
    <property type="gene ID" value="ENSAPEG00000012238.1"/>
</dbReference>
<dbReference type="OMA" id="ITKSAYK"/>